<name>A0A6N2S0P8_9FIRM</name>
<gene>
    <name evidence="1" type="ORF">BGLFYP119_00931</name>
</gene>
<sequence length="281" mass="30784">MAIELVTKYLPYVDELFSSESKKSLLTNNDFDWTSAHTIKVYKIGTSAMNDYDRAGTGSGATGSRYGTIENLAATTQSMFVLKDRSFTFVIDKLDSDETGRALEAATALARQLREVVVPEVDAYVYDKMCKGAGTKPEAVTLTAENIYSEIIKATTALDDAEVNESGRVLLVTPAIYQLMKQSKEIILSTNVGEDMRLKGVISNLDGMNVIKVSSARVPENFGFMVVHPCATVAPTKLADYKIHQDPPGISGTLIEGRIAYDAHVLDNKKKAIYYQENKTA</sequence>
<reference evidence="1" key="1">
    <citation type="submission" date="2019-11" db="EMBL/GenBank/DDBJ databases">
        <authorList>
            <person name="Feng L."/>
        </authorList>
    </citation>
    <scope>NUCLEOTIDE SEQUENCE</scope>
    <source>
        <strain evidence="1">BgluceraseaLFYP119</strain>
    </source>
</reference>
<accession>A0A6N2S0P8</accession>
<dbReference type="AlphaFoldDB" id="A0A6N2S0P8"/>
<evidence type="ECO:0000313" key="1">
    <source>
        <dbReference type="EMBL" id="VYS87243.1"/>
    </source>
</evidence>
<dbReference type="RefSeq" id="WP_156353249.1">
    <property type="nucleotide sequence ID" value="NZ_CACRST010000009.1"/>
</dbReference>
<protein>
    <submittedName>
        <fullName evidence="1">Uncharacterized protein</fullName>
    </submittedName>
</protein>
<organism evidence="1">
    <name type="scientific">Blautia glucerasea</name>
    <dbReference type="NCBI Taxonomy" id="536633"/>
    <lineage>
        <taxon>Bacteria</taxon>
        <taxon>Bacillati</taxon>
        <taxon>Bacillota</taxon>
        <taxon>Clostridia</taxon>
        <taxon>Lachnospirales</taxon>
        <taxon>Lachnospiraceae</taxon>
        <taxon>Blautia</taxon>
    </lineage>
</organism>
<proteinExistence type="predicted"/>
<dbReference type="EMBL" id="CACRST010000009">
    <property type="protein sequence ID" value="VYS87243.1"/>
    <property type="molecule type" value="Genomic_DNA"/>
</dbReference>